<dbReference type="EMBL" id="PQAP01000077">
    <property type="protein sequence ID" value="PWB72714.1"/>
    <property type="molecule type" value="Genomic_DNA"/>
</dbReference>
<reference evidence="5 6" key="1">
    <citation type="journal article" date="2018" name="ISME J.">
        <title>A methanotrophic archaeon couples anaerobic oxidation of methane to Fe(III) reduction.</title>
        <authorList>
            <person name="Cai C."/>
            <person name="Leu A.O."/>
            <person name="Xie G.J."/>
            <person name="Guo J."/>
            <person name="Feng Y."/>
            <person name="Zhao J.X."/>
            <person name="Tyson G.W."/>
            <person name="Yuan Z."/>
            <person name="Hu S."/>
        </authorList>
    </citation>
    <scope>NUCLEOTIDE SEQUENCE [LARGE SCALE GENOMIC DNA]</scope>
    <source>
        <strain evidence="5">FeB_12</strain>
    </source>
</reference>
<dbReference type="GO" id="GO:1990281">
    <property type="term" value="C:efflux pump complex"/>
    <property type="evidence" value="ECO:0007669"/>
    <property type="project" value="TreeGrafter"/>
</dbReference>
<dbReference type="Gene3D" id="2.40.420.20">
    <property type="match status" value="1"/>
</dbReference>
<sequence length="366" mass="39574">MMKKIILVLGALVVVAIIIFLVAGNGSASKGEDVKTVAIKKGNIVEKALAIGKIEPKREISVKSKISGIIKKIYVEIGDPVKIGDPLFDIAPDPTPLEYAEAKRQVELAQVDYDNAKKEFTRANSLKDKQLISNQEYESYQSKNVAAQLRLDLAKERLALIETGRTEIADRKIDNIIKSTVNGTVLSLEVEEGDPVVPLTSYQAGTSLMSIAYMEDLLFKGNVDEIDVGKLHEGMPVDIEIGAIPNKKIGGILTKVSPKAHKEEGSTLFLVEIEIGRDTAQTALRAGYSANASIIINKKDSVLMVPERLVKIADSVSTVEVKDSTGTISTKTIKTGLSDGINIEVVSGLAENEQVVERPPKQITAD</sequence>
<comment type="similarity">
    <text evidence="1">Belongs to the membrane fusion protein (MFP) (TC 8.A.1) family.</text>
</comment>
<protein>
    <submittedName>
        <fullName evidence="5">Efflux RND transporter periplasmic adaptor subunit</fullName>
    </submittedName>
</protein>
<dbReference type="Pfam" id="PF25917">
    <property type="entry name" value="BSH_RND"/>
    <property type="match status" value="1"/>
</dbReference>
<accession>A0A855X7S4</accession>
<organism evidence="5 6">
    <name type="scientific">candidate division GN15 bacterium</name>
    <dbReference type="NCBI Taxonomy" id="2072418"/>
    <lineage>
        <taxon>Bacteria</taxon>
        <taxon>candidate division GN15</taxon>
    </lineage>
</organism>
<dbReference type="Pfam" id="PF26002">
    <property type="entry name" value="Beta-barrel_AprE"/>
    <property type="match status" value="1"/>
</dbReference>
<dbReference type="PANTHER" id="PTHR30469">
    <property type="entry name" value="MULTIDRUG RESISTANCE PROTEIN MDTA"/>
    <property type="match status" value="1"/>
</dbReference>
<dbReference type="InterPro" id="IPR058982">
    <property type="entry name" value="Beta-barrel_AprE"/>
</dbReference>
<feature type="coiled-coil region" evidence="2">
    <location>
        <begin position="99"/>
        <end position="157"/>
    </location>
</feature>
<evidence type="ECO:0000256" key="1">
    <source>
        <dbReference type="ARBA" id="ARBA00009477"/>
    </source>
</evidence>
<dbReference type="SUPFAM" id="SSF111369">
    <property type="entry name" value="HlyD-like secretion proteins"/>
    <property type="match status" value="1"/>
</dbReference>
<feature type="domain" description="Multidrug resistance protein MdtA-like barrel-sandwich hybrid" evidence="3">
    <location>
        <begin position="58"/>
        <end position="196"/>
    </location>
</feature>
<dbReference type="NCBIfam" id="TIGR01730">
    <property type="entry name" value="RND_mfp"/>
    <property type="match status" value="1"/>
</dbReference>
<evidence type="ECO:0000313" key="6">
    <source>
        <dbReference type="Proteomes" id="UP000250918"/>
    </source>
</evidence>
<dbReference type="InterPro" id="IPR006143">
    <property type="entry name" value="RND_pump_MFP"/>
</dbReference>
<dbReference type="AlphaFoldDB" id="A0A855X7S4"/>
<evidence type="ECO:0000259" key="4">
    <source>
        <dbReference type="Pfam" id="PF26002"/>
    </source>
</evidence>
<evidence type="ECO:0000256" key="2">
    <source>
        <dbReference type="SAM" id="Coils"/>
    </source>
</evidence>
<feature type="domain" description="AprE-like beta-barrel" evidence="4">
    <location>
        <begin position="218"/>
        <end position="295"/>
    </location>
</feature>
<keyword evidence="2" id="KW-0175">Coiled coil</keyword>
<evidence type="ECO:0000259" key="3">
    <source>
        <dbReference type="Pfam" id="PF25917"/>
    </source>
</evidence>
<dbReference type="InterPro" id="IPR058625">
    <property type="entry name" value="MdtA-like_BSH"/>
</dbReference>
<dbReference type="PANTHER" id="PTHR30469:SF33">
    <property type="entry name" value="SLR1207 PROTEIN"/>
    <property type="match status" value="1"/>
</dbReference>
<dbReference type="GO" id="GO:0015562">
    <property type="term" value="F:efflux transmembrane transporter activity"/>
    <property type="evidence" value="ECO:0007669"/>
    <property type="project" value="TreeGrafter"/>
</dbReference>
<proteinExistence type="inferred from homology"/>
<evidence type="ECO:0000313" key="5">
    <source>
        <dbReference type="EMBL" id="PWB72714.1"/>
    </source>
</evidence>
<gene>
    <name evidence="5" type="ORF">C3F09_06225</name>
</gene>
<dbReference type="Proteomes" id="UP000250918">
    <property type="component" value="Unassembled WGS sequence"/>
</dbReference>
<comment type="caution">
    <text evidence="5">The sequence shown here is derived from an EMBL/GenBank/DDBJ whole genome shotgun (WGS) entry which is preliminary data.</text>
</comment>
<dbReference type="Gene3D" id="2.40.50.100">
    <property type="match status" value="1"/>
</dbReference>
<name>A0A855X7S4_9BACT</name>
<dbReference type="Gene3D" id="2.40.30.170">
    <property type="match status" value="1"/>
</dbReference>